<feature type="transmembrane region" description="Helical" evidence="6">
    <location>
        <begin position="12"/>
        <end position="36"/>
    </location>
</feature>
<dbReference type="Proteomes" id="UP000298246">
    <property type="component" value="Unassembled WGS sequence"/>
</dbReference>
<feature type="transmembrane region" description="Helical" evidence="6">
    <location>
        <begin position="309"/>
        <end position="327"/>
    </location>
</feature>
<feature type="transmembrane region" description="Helical" evidence="6">
    <location>
        <begin position="364"/>
        <end position="388"/>
    </location>
</feature>
<dbReference type="CDD" id="cd17321">
    <property type="entry name" value="MFS_MMR_MDR_like"/>
    <property type="match status" value="1"/>
</dbReference>
<dbReference type="OrthoDB" id="2321349at2"/>
<evidence type="ECO:0000256" key="1">
    <source>
        <dbReference type="ARBA" id="ARBA00004651"/>
    </source>
</evidence>
<feature type="transmembrane region" description="Helical" evidence="6">
    <location>
        <begin position="105"/>
        <end position="126"/>
    </location>
</feature>
<dbReference type="PANTHER" id="PTHR42718:SF39">
    <property type="entry name" value="ACTINORHODIN TRANSPORTER-RELATED"/>
    <property type="match status" value="1"/>
</dbReference>
<sequence length="489" mass="51469">MGDTTGYDPKRWLMLSVIIMATFMVVLDTFIVNVALTSISQTLHAGFSKLQLIIAGYVLGYAVLLITGGRLGDMFGRKRLFLIGVAGFVLTSVWCGFAGGANMLIAARIFQGISAAAMVPQVLSLIQVIFPVEERAKALGIYGAVMGLGGISGQIVGGLLLQADWWGMGWRLVFLVNLPIGVIAFVAAVWVLRESYAPERKRLDTAGVALATAGLVLLIYPLVVGRDNGWPWWSYASFLAAAVCLTIFVVFEKSLLHRGASPLLPLGLFAQSSFRRGMYIALVFYSGNAALYFVLSVFMQAGLGFTPLHSAYTFLPMGVGFFAASLLAPKLKQRYGQRLLQAGALLMIAGYGLLIGQLERQTAFVWSDFIVALLIAGAGQGAVASPLVHTALSRVQGAYAGAASGVLNTFTQVAQALGIAAIGTMFQSLLAHSGAAAALSGYGPALRDCLLVLIALAAVTFALIGRLGAGAVAQPQPRPAVAAESEARG</sequence>
<dbReference type="GO" id="GO:0022857">
    <property type="term" value="F:transmembrane transporter activity"/>
    <property type="evidence" value="ECO:0007669"/>
    <property type="project" value="InterPro"/>
</dbReference>
<keyword evidence="2" id="KW-0813">Transport</keyword>
<dbReference type="EMBL" id="MYFO01000003">
    <property type="protein sequence ID" value="TFE90870.1"/>
    <property type="molecule type" value="Genomic_DNA"/>
</dbReference>
<accession>A0A4Y8QAJ5</accession>
<keyword evidence="3 6" id="KW-0812">Transmembrane</keyword>
<dbReference type="PROSITE" id="PS50850">
    <property type="entry name" value="MFS"/>
    <property type="match status" value="1"/>
</dbReference>
<evidence type="ECO:0000256" key="5">
    <source>
        <dbReference type="ARBA" id="ARBA00023136"/>
    </source>
</evidence>
<feature type="transmembrane region" description="Helical" evidence="6">
    <location>
        <begin position="80"/>
        <end position="99"/>
    </location>
</feature>
<keyword evidence="9" id="KW-1185">Reference proteome</keyword>
<evidence type="ECO:0000313" key="9">
    <source>
        <dbReference type="Proteomes" id="UP000298246"/>
    </source>
</evidence>
<protein>
    <recommendedName>
        <fullName evidence="7">Major facilitator superfamily (MFS) profile domain-containing protein</fullName>
    </recommendedName>
</protein>
<organism evidence="8 9">
    <name type="scientific">Paenibacillus athensensis</name>
    <dbReference type="NCBI Taxonomy" id="1967502"/>
    <lineage>
        <taxon>Bacteria</taxon>
        <taxon>Bacillati</taxon>
        <taxon>Bacillota</taxon>
        <taxon>Bacilli</taxon>
        <taxon>Bacillales</taxon>
        <taxon>Paenibacillaceae</taxon>
        <taxon>Paenibacillus</taxon>
    </lineage>
</organism>
<dbReference type="RefSeq" id="WP_134749720.1">
    <property type="nucleotide sequence ID" value="NZ_MYFO02000007.1"/>
</dbReference>
<feature type="transmembrane region" description="Helical" evidence="6">
    <location>
        <begin position="138"/>
        <end position="160"/>
    </location>
</feature>
<feature type="transmembrane region" description="Helical" evidence="6">
    <location>
        <begin position="409"/>
        <end position="430"/>
    </location>
</feature>
<gene>
    <name evidence="8" type="ORF">B5M42_03310</name>
</gene>
<dbReference type="Gene3D" id="1.20.1720.10">
    <property type="entry name" value="Multidrug resistance protein D"/>
    <property type="match status" value="1"/>
</dbReference>
<feature type="transmembrane region" description="Helical" evidence="6">
    <location>
        <begin position="204"/>
        <end position="224"/>
    </location>
</feature>
<dbReference type="AlphaFoldDB" id="A0A4Y8QAJ5"/>
<comment type="caution">
    <text evidence="8">The sequence shown here is derived from an EMBL/GenBank/DDBJ whole genome shotgun (WGS) entry which is preliminary data.</text>
</comment>
<feature type="transmembrane region" description="Helical" evidence="6">
    <location>
        <begin position="279"/>
        <end position="303"/>
    </location>
</feature>
<evidence type="ECO:0000256" key="2">
    <source>
        <dbReference type="ARBA" id="ARBA00022448"/>
    </source>
</evidence>
<dbReference type="PANTHER" id="PTHR42718">
    <property type="entry name" value="MAJOR FACILITATOR SUPERFAMILY MULTIDRUG TRANSPORTER MFSC"/>
    <property type="match status" value="1"/>
</dbReference>
<dbReference type="SUPFAM" id="SSF103473">
    <property type="entry name" value="MFS general substrate transporter"/>
    <property type="match status" value="1"/>
</dbReference>
<evidence type="ECO:0000256" key="4">
    <source>
        <dbReference type="ARBA" id="ARBA00022989"/>
    </source>
</evidence>
<feature type="transmembrane region" description="Helical" evidence="6">
    <location>
        <begin position="172"/>
        <end position="192"/>
    </location>
</feature>
<evidence type="ECO:0000256" key="6">
    <source>
        <dbReference type="SAM" id="Phobius"/>
    </source>
</evidence>
<proteinExistence type="predicted"/>
<keyword evidence="4 6" id="KW-1133">Transmembrane helix</keyword>
<dbReference type="PRINTS" id="PR01036">
    <property type="entry name" value="TCRTETB"/>
</dbReference>
<feature type="transmembrane region" description="Helical" evidence="6">
    <location>
        <begin position="48"/>
        <end position="68"/>
    </location>
</feature>
<dbReference type="Pfam" id="PF07690">
    <property type="entry name" value="MFS_1"/>
    <property type="match status" value="1"/>
</dbReference>
<evidence type="ECO:0000313" key="8">
    <source>
        <dbReference type="EMBL" id="TFE90870.1"/>
    </source>
</evidence>
<dbReference type="GO" id="GO:0005886">
    <property type="term" value="C:plasma membrane"/>
    <property type="evidence" value="ECO:0007669"/>
    <property type="project" value="UniProtKB-SubCell"/>
</dbReference>
<keyword evidence="5 6" id="KW-0472">Membrane</keyword>
<feature type="transmembrane region" description="Helical" evidence="6">
    <location>
        <begin position="339"/>
        <end position="358"/>
    </location>
</feature>
<dbReference type="InterPro" id="IPR011701">
    <property type="entry name" value="MFS"/>
</dbReference>
<dbReference type="InterPro" id="IPR020846">
    <property type="entry name" value="MFS_dom"/>
</dbReference>
<feature type="domain" description="Major facilitator superfamily (MFS) profile" evidence="7">
    <location>
        <begin position="14"/>
        <end position="472"/>
    </location>
</feature>
<name>A0A4Y8QAJ5_9BACL</name>
<evidence type="ECO:0000259" key="7">
    <source>
        <dbReference type="PROSITE" id="PS50850"/>
    </source>
</evidence>
<feature type="transmembrane region" description="Helical" evidence="6">
    <location>
        <begin position="230"/>
        <end position="251"/>
    </location>
</feature>
<comment type="subcellular location">
    <subcellularLocation>
        <location evidence="1">Cell membrane</location>
        <topology evidence="1">Multi-pass membrane protein</topology>
    </subcellularLocation>
</comment>
<dbReference type="Gene3D" id="1.20.1250.20">
    <property type="entry name" value="MFS general substrate transporter like domains"/>
    <property type="match status" value="1"/>
</dbReference>
<feature type="transmembrane region" description="Helical" evidence="6">
    <location>
        <begin position="450"/>
        <end position="469"/>
    </location>
</feature>
<dbReference type="InterPro" id="IPR036259">
    <property type="entry name" value="MFS_trans_sf"/>
</dbReference>
<evidence type="ECO:0000256" key="3">
    <source>
        <dbReference type="ARBA" id="ARBA00022692"/>
    </source>
</evidence>
<reference evidence="8 9" key="1">
    <citation type="submission" date="2017-03" db="EMBL/GenBank/DDBJ databases">
        <title>Isolation of Levoglucosan Utilizing Bacteria.</title>
        <authorList>
            <person name="Arya A.S."/>
        </authorList>
    </citation>
    <scope>NUCLEOTIDE SEQUENCE [LARGE SCALE GENOMIC DNA]</scope>
    <source>
        <strain evidence="8 9">MEC069</strain>
    </source>
</reference>